<evidence type="ECO:0000256" key="7">
    <source>
        <dbReference type="ARBA" id="ARBA00023277"/>
    </source>
</evidence>
<dbReference type="Proteomes" id="UP000610760">
    <property type="component" value="Unassembled WGS sequence"/>
</dbReference>
<evidence type="ECO:0000256" key="5">
    <source>
        <dbReference type="ARBA" id="ARBA00022723"/>
    </source>
</evidence>
<evidence type="ECO:0000256" key="9">
    <source>
        <dbReference type="PIRNR" id="PIRNR004682"/>
    </source>
</evidence>
<evidence type="ECO:0000256" key="3">
    <source>
        <dbReference type="ARBA" id="ARBA00011245"/>
    </source>
</evidence>
<keyword evidence="4 9" id="KW-0963">Cytoplasm</keyword>
<dbReference type="GO" id="GO:0016791">
    <property type="term" value="F:phosphatase activity"/>
    <property type="evidence" value="ECO:0007669"/>
    <property type="project" value="InterPro"/>
</dbReference>
<dbReference type="InterPro" id="IPR004446">
    <property type="entry name" value="Heptose_bisP_phosphatase"/>
</dbReference>
<keyword evidence="11" id="KW-0862">Zinc</keyword>
<dbReference type="Pfam" id="PF08645">
    <property type="entry name" value="PNK3P"/>
    <property type="match status" value="1"/>
</dbReference>
<keyword evidence="11" id="KW-0460">Magnesium</keyword>
<dbReference type="PANTHER" id="PTHR42891:SF1">
    <property type="entry name" value="D-GLYCERO-BETA-D-MANNO-HEPTOSE-1,7-BISPHOSPHATE 7-PHOSPHATASE"/>
    <property type="match status" value="1"/>
</dbReference>
<dbReference type="RefSeq" id="WP_249294338.1">
    <property type="nucleotide sequence ID" value="NZ_JACRSV010000001.1"/>
</dbReference>
<evidence type="ECO:0000256" key="8">
    <source>
        <dbReference type="ARBA" id="ARBA00031828"/>
    </source>
</evidence>
<accession>A0A926E4N2</accession>
<evidence type="ECO:0000256" key="6">
    <source>
        <dbReference type="ARBA" id="ARBA00022801"/>
    </source>
</evidence>
<dbReference type="GO" id="GO:0005737">
    <property type="term" value="C:cytoplasm"/>
    <property type="evidence" value="ECO:0007669"/>
    <property type="project" value="UniProtKB-SubCell"/>
</dbReference>
<dbReference type="InterPro" id="IPR006543">
    <property type="entry name" value="Histidinol-phos"/>
</dbReference>
<feature type="binding site" evidence="11">
    <location>
        <position position="100"/>
    </location>
    <ligand>
        <name>Zn(2+)</name>
        <dbReference type="ChEBI" id="CHEBI:29105"/>
    </ligand>
</feature>
<comment type="subcellular location">
    <subcellularLocation>
        <location evidence="2 9">Cytoplasm</location>
    </subcellularLocation>
</comment>
<dbReference type="EC" id="3.1.3.-" evidence="9"/>
<evidence type="ECO:0000256" key="1">
    <source>
        <dbReference type="ARBA" id="ARBA00001946"/>
    </source>
</evidence>
<keyword evidence="13" id="KW-1185">Reference proteome</keyword>
<dbReference type="InterPro" id="IPR006549">
    <property type="entry name" value="HAD-SF_hydro_IIIA"/>
</dbReference>
<comment type="subunit">
    <text evidence="3">Monomer.</text>
</comment>
<dbReference type="NCBIfam" id="TIGR01656">
    <property type="entry name" value="Histidinol-ppas"/>
    <property type="match status" value="1"/>
</dbReference>
<feature type="binding site" evidence="11">
    <location>
        <position position="128"/>
    </location>
    <ligand>
        <name>Mg(2+)</name>
        <dbReference type="ChEBI" id="CHEBI:18420"/>
    </ligand>
</feature>
<feature type="binding site" evidence="11">
    <location>
        <position position="7"/>
    </location>
    <ligand>
        <name>Mg(2+)</name>
        <dbReference type="ChEBI" id="CHEBI:18420"/>
    </ligand>
</feature>
<evidence type="ECO:0000256" key="4">
    <source>
        <dbReference type="ARBA" id="ARBA00022490"/>
    </source>
</evidence>
<evidence type="ECO:0000256" key="11">
    <source>
        <dbReference type="PIRSR" id="PIRSR004682-4"/>
    </source>
</evidence>
<dbReference type="InterPro" id="IPR013954">
    <property type="entry name" value="PNK3P"/>
</dbReference>
<keyword evidence="6 9" id="KW-0378">Hydrolase</keyword>
<dbReference type="InterPro" id="IPR036412">
    <property type="entry name" value="HAD-like_sf"/>
</dbReference>
<feature type="binding site" evidence="11">
    <location>
        <position position="98"/>
    </location>
    <ligand>
        <name>Zn(2+)</name>
        <dbReference type="ChEBI" id="CHEBI:29105"/>
    </ligand>
</feature>
<comment type="similarity">
    <text evidence="9">Belongs to the gmhB family.</text>
</comment>
<comment type="cofactor">
    <cofactor evidence="1 11">
        <name>Mg(2+)</name>
        <dbReference type="ChEBI" id="CHEBI:18420"/>
    </cofactor>
</comment>
<dbReference type="AlphaFoldDB" id="A0A926E4N2"/>
<keyword evidence="5 11" id="KW-0479">Metal-binding</keyword>
<comment type="caution">
    <text evidence="12">The sequence shown here is derived from an EMBL/GenBank/DDBJ whole genome shotgun (WGS) entry which is preliminary data.</text>
</comment>
<feature type="binding site" evidence="11">
    <location>
        <position position="9"/>
    </location>
    <ligand>
        <name>Mg(2+)</name>
        <dbReference type="ChEBI" id="CHEBI:18420"/>
    </ligand>
</feature>
<dbReference type="SUPFAM" id="SSF56784">
    <property type="entry name" value="HAD-like"/>
    <property type="match status" value="1"/>
</dbReference>
<evidence type="ECO:0000256" key="2">
    <source>
        <dbReference type="ARBA" id="ARBA00004496"/>
    </source>
</evidence>
<comment type="cofactor">
    <cofactor evidence="11">
        <name>Zn(2+)</name>
        <dbReference type="ChEBI" id="CHEBI:29105"/>
    </cofactor>
</comment>
<dbReference type="PANTHER" id="PTHR42891">
    <property type="entry name" value="D-GLYCERO-BETA-D-MANNO-HEPTOSE-1,7-BISPHOSPHATE 7-PHOSPHATASE"/>
    <property type="match status" value="1"/>
</dbReference>
<keyword evidence="7 9" id="KW-0119">Carbohydrate metabolism</keyword>
<evidence type="ECO:0000313" key="12">
    <source>
        <dbReference type="EMBL" id="MBC8559445.1"/>
    </source>
</evidence>
<protein>
    <recommendedName>
        <fullName evidence="8 9">D,D-heptose 1,7-bisphosphate phosphatase</fullName>
        <ecNumber evidence="9">3.1.3.-</ecNumber>
    </recommendedName>
</protein>
<organism evidence="12 13">
    <name type="scientific">Fumia xinanensis</name>
    <dbReference type="NCBI Taxonomy" id="2763659"/>
    <lineage>
        <taxon>Bacteria</taxon>
        <taxon>Bacillati</taxon>
        <taxon>Bacillota</taxon>
        <taxon>Clostridia</taxon>
        <taxon>Eubacteriales</taxon>
        <taxon>Oscillospiraceae</taxon>
        <taxon>Fumia</taxon>
    </lineage>
</organism>
<reference evidence="12" key="1">
    <citation type="submission" date="2020-08" db="EMBL/GenBank/DDBJ databases">
        <title>Genome public.</title>
        <authorList>
            <person name="Liu C."/>
            <person name="Sun Q."/>
        </authorList>
    </citation>
    <scope>NUCLEOTIDE SEQUENCE</scope>
    <source>
        <strain evidence="12">NSJ-33</strain>
    </source>
</reference>
<feature type="active site" description="Nucleophile" evidence="10">
    <location>
        <position position="7"/>
    </location>
</feature>
<evidence type="ECO:0000256" key="10">
    <source>
        <dbReference type="PIRSR" id="PIRSR004682-1"/>
    </source>
</evidence>
<dbReference type="InterPro" id="IPR023214">
    <property type="entry name" value="HAD_sf"/>
</dbReference>
<proteinExistence type="inferred from homology"/>
<sequence>MKIAFLDRDGTINRDYPDLCWSQVKKPEILEGAIEAMNKFIIAGYKIIIITNQYIIGDGIISLSDYQSFTEMLLDELHNNGVEILDIFYCPHSKNVNCNCYKPKPGMIQAACRKYPEINLRESFYVGDSFADMELAEKCGIKFFGINLKCKNSIQKLSDMSKIQL</sequence>
<feature type="binding site" evidence="11">
    <location>
        <position position="92"/>
    </location>
    <ligand>
        <name>Zn(2+)</name>
        <dbReference type="ChEBI" id="CHEBI:29105"/>
    </ligand>
</feature>
<dbReference type="PIRSF" id="PIRSF004682">
    <property type="entry name" value="GmhB"/>
    <property type="match status" value="1"/>
</dbReference>
<feature type="active site" description="Proton donor" evidence="10">
    <location>
        <position position="9"/>
    </location>
</feature>
<dbReference type="NCBIfam" id="TIGR01662">
    <property type="entry name" value="HAD-SF-IIIA"/>
    <property type="match status" value="1"/>
</dbReference>
<feature type="binding site" evidence="11">
    <location>
        <position position="90"/>
    </location>
    <ligand>
        <name>Zn(2+)</name>
        <dbReference type="ChEBI" id="CHEBI:29105"/>
    </ligand>
</feature>
<dbReference type="GO" id="GO:0046872">
    <property type="term" value="F:metal ion binding"/>
    <property type="evidence" value="ECO:0007669"/>
    <property type="project" value="UniProtKB-KW"/>
</dbReference>
<gene>
    <name evidence="12" type="ORF">H8710_05095</name>
</gene>
<dbReference type="GO" id="GO:0005975">
    <property type="term" value="P:carbohydrate metabolic process"/>
    <property type="evidence" value="ECO:0007669"/>
    <property type="project" value="InterPro"/>
</dbReference>
<dbReference type="Gene3D" id="3.40.50.1000">
    <property type="entry name" value="HAD superfamily/HAD-like"/>
    <property type="match status" value="1"/>
</dbReference>
<evidence type="ECO:0000313" key="13">
    <source>
        <dbReference type="Proteomes" id="UP000610760"/>
    </source>
</evidence>
<dbReference type="EMBL" id="JACRSV010000001">
    <property type="protein sequence ID" value="MBC8559445.1"/>
    <property type="molecule type" value="Genomic_DNA"/>
</dbReference>
<name>A0A926E4N2_9FIRM</name>